<dbReference type="AlphaFoldDB" id="A0A507BSP3"/>
<dbReference type="RefSeq" id="XP_031022111.1">
    <property type="nucleotide sequence ID" value="XM_031171927.1"/>
</dbReference>
<organism evidence="1 2">
    <name type="scientific">Synchytrium microbalum</name>
    <dbReference type="NCBI Taxonomy" id="1806994"/>
    <lineage>
        <taxon>Eukaryota</taxon>
        <taxon>Fungi</taxon>
        <taxon>Fungi incertae sedis</taxon>
        <taxon>Chytridiomycota</taxon>
        <taxon>Chytridiomycota incertae sedis</taxon>
        <taxon>Chytridiomycetes</taxon>
        <taxon>Synchytriales</taxon>
        <taxon>Synchytriaceae</taxon>
        <taxon>Synchytrium</taxon>
    </lineage>
</organism>
<dbReference type="OrthoDB" id="15893at2759"/>
<dbReference type="Pfam" id="PF13233">
    <property type="entry name" value="Complex1_LYR_2"/>
    <property type="match status" value="1"/>
</dbReference>
<reference evidence="1 2" key="1">
    <citation type="journal article" date="2019" name="Sci. Rep.">
        <title>Comparative genomics of chytrid fungi reveal insights into the obligate biotrophic and pathogenic lifestyle of Synchytrium endobioticum.</title>
        <authorList>
            <person name="van de Vossenberg B.T.L.H."/>
            <person name="Warris S."/>
            <person name="Nguyen H.D.T."/>
            <person name="van Gent-Pelzer M.P.E."/>
            <person name="Joly D.L."/>
            <person name="van de Geest H.C."/>
            <person name="Bonants P.J.M."/>
            <person name="Smith D.S."/>
            <person name="Levesque C.A."/>
            <person name="van der Lee T.A.J."/>
        </authorList>
    </citation>
    <scope>NUCLEOTIDE SEQUENCE [LARGE SCALE GENOMIC DNA]</scope>
    <source>
        <strain evidence="1 2">JEL517</strain>
    </source>
</reference>
<evidence type="ECO:0000313" key="1">
    <source>
        <dbReference type="EMBL" id="TPX30448.1"/>
    </source>
</evidence>
<keyword evidence="2" id="KW-1185">Reference proteome</keyword>
<dbReference type="GO" id="GO:0005759">
    <property type="term" value="C:mitochondrial matrix"/>
    <property type="evidence" value="ECO:0007669"/>
    <property type="project" value="TreeGrafter"/>
</dbReference>
<dbReference type="InterPro" id="IPR039196">
    <property type="entry name" value="Fmc1"/>
</dbReference>
<dbReference type="EMBL" id="QEAO01000070">
    <property type="protein sequence ID" value="TPX30448.1"/>
    <property type="molecule type" value="Genomic_DNA"/>
</dbReference>
<proteinExistence type="predicted"/>
<accession>A0A507BSP3</accession>
<evidence type="ECO:0000313" key="2">
    <source>
        <dbReference type="Proteomes" id="UP000319731"/>
    </source>
</evidence>
<dbReference type="STRING" id="1806994.A0A507BSP3"/>
<name>A0A507BSP3_9FUNG</name>
<dbReference type="PANTHER" id="PTHR28015">
    <property type="entry name" value="ATP SYNTHASE ASSEMBLY FACTOR FMC1, MITOCHONDRIAL"/>
    <property type="match status" value="1"/>
</dbReference>
<dbReference type="GO" id="GO:0033615">
    <property type="term" value="P:mitochondrial proton-transporting ATP synthase complex assembly"/>
    <property type="evidence" value="ECO:0007669"/>
    <property type="project" value="InterPro"/>
</dbReference>
<comment type="caution">
    <text evidence="1">The sequence shown here is derived from an EMBL/GenBank/DDBJ whole genome shotgun (WGS) entry which is preliminary data.</text>
</comment>
<protein>
    <submittedName>
        <fullName evidence="1">Uncharacterized protein</fullName>
    </submittedName>
</protein>
<dbReference type="Proteomes" id="UP000319731">
    <property type="component" value="Unassembled WGS sequence"/>
</dbReference>
<dbReference type="GeneID" id="42007224"/>
<gene>
    <name evidence="1" type="ORF">SmJEL517_g06001</name>
</gene>
<sequence length="99" mass="11532">MYPVIRTVLREVNKQYTSRNNNPIWKNELLSQIRASSKLESAELKLAQQKLHDLAAFLKASRTHKELLLMYFPESQMSSEEHVRKTANRVGLSTDFKDL</sequence>
<dbReference type="PANTHER" id="PTHR28015:SF1">
    <property type="entry name" value="ATP SYNTHASE ASSEMBLY FACTOR FMC1, MITOCHONDRIAL"/>
    <property type="match status" value="1"/>
</dbReference>